<dbReference type="InterPro" id="IPR008927">
    <property type="entry name" value="6-PGluconate_DH-like_C_sf"/>
</dbReference>
<dbReference type="FunFam" id="3.40.50.720:FF:000009">
    <property type="entry name" value="Fatty oxidation complex, alpha subunit"/>
    <property type="match status" value="1"/>
</dbReference>
<organism evidence="4">
    <name type="scientific">marine metagenome</name>
    <dbReference type="NCBI Taxonomy" id="408172"/>
    <lineage>
        <taxon>unclassified sequences</taxon>
        <taxon>metagenomes</taxon>
        <taxon>ecological metagenomes</taxon>
    </lineage>
</organism>
<dbReference type="PANTHER" id="PTHR48075">
    <property type="entry name" value="3-HYDROXYACYL-COA DEHYDROGENASE FAMILY PROTEIN"/>
    <property type="match status" value="1"/>
</dbReference>
<proteinExistence type="predicted"/>
<gene>
    <name evidence="4" type="ORF">METZ01_LOCUS174379</name>
</gene>
<dbReference type="PANTHER" id="PTHR48075:SF5">
    <property type="entry name" value="3-HYDROXYBUTYRYL-COA DEHYDROGENASE"/>
    <property type="match status" value="1"/>
</dbReference>
<dbReference type="Pfam" id="PF00725">
    <property type="entry name" value="3HCDH"/>
    <property type="match status" value="2"/>
</dbReference>
<dbReference type="GO" id="GO:0070403">
    <property type="term" value="F:NAD+ binding"/>
    <property type="evidence" value="ECO:0007669"/>
    <property type="project" value="InterPro"/>
</dbReference>
<dbReference type="SUPFAM" id="SSF51735">
    <property type="entry name" value="NAD(P)-binding Rossmann-fold domains"/>
    <property type="match status" value="1"/>
</dbReference>
<dbReference type="GO" id="GO:0006631">
    <property type="term" value="P:fatty acid metabolic process"/>
    <property type="evidence" value="ECO:0007669"/>
    <property type="project" value="InterPro"/>
</dbReference>
<protein>
    <recommendedName>
        <fullName evidence="5">3-hydroxybutyryl-CoA dehydrogenase</fullName>
    </recommendedName>
</protein>
<dbReference type="AlphaFoldDB" id="A0A382C5Z2"/>
<evidence type="ECO:0008006" key="5">
    <source>
        <dbReference type="Google" id="ProtNLM"/>
    </source>
</evidence>
<dbReference type="SUPFAM" id="SSF48179">
    <property type="entry name" value="6-phosphogluconate dehydrogenase C-terminal domain-like"/>
    <property type="match status" value="2"/>
</dbReference>
<dbReference type="InterPro" id="IPR013328">
    <property type="entry name" value="6PGD_dom2"/>
</dbReference>
<feature type="domain" description="3-hydroxyacyl-CoA dehydrogenase C-terminal" evidence="2">
    <location>
        <begin position="173"/>
        <end position="270"/>
    </location>
</feature>
<sequence>MGTGIAQVAATYGSTVSLIDTSQEALERSRSSLHSVMNRLVEKEKLSLEESGEILSRIQWTSDIKSISDSKLVIEAVIENMAVKQKIFSDIESFVSNNCIISTNTSSLSVAGIASSCSNLTRIVGIHFFNPVPLMKLVEVVPVEQTDSDLIENVKSTLQSWGKTVVIAKDTPGFIVNRVARLFYGEALRIYDEGLADFATIDWAMKEFGGFKMGPFELMDYIGNDVNYNATESVYFGSNYNPRYKPSPTQKKMVDEGLLGRKSGQGYYDYSNGAAMPQPVEDKNSGKKIFNRILAMLINEAADTLNLAIASRDDIDTAMTIGVNYPKGLLKWADEIGIESVCTRLIKFQSHSDDDRYKPCSLLIKMAKENYNFYA</sequence>
<dbReference type="InterPro" id="IPR036291">
    <property type="entry name" value="NAD(P)-bd_dom_sf"/>
</dbReference>
<dbReference type="InterPro" id="IPR006176">
    <property type="entry name" value="3-OHacyl-CoA_DH_NAD-bd"/>
</dbReference>
<dbReference type="Gene3D" id="3.40.50.720">
    <property type="entry name" value="NAD(P)-binding Rossmann-like Domain"/>
    <property type="match status" value="1"/>
</dbReference>
<dbReference type="InterPro" id="IPR006108">
    <property type="entry name" value="3HC_DH_C"/>
</dbReference>
<reference evidence="4" key="1">
    <citation type="submission" date="2018-05" db="EMBL/GenBank/DDBJ databases">
        <authorList>
            <person name="Lanie J.A."/>
            <person name="Ng W.-L."/>
            <person name="Kazmierczak K.M."/>
            <person name="Andrzejewski T.M."/>
            <person name="Davidsen T.M."/>
            <person name="Wayne K.J."/>
            <person name="Tettelin H."/>
            <person name="Glass J.I."/>
            <person name="Rusch D."/>
            <person name="Podicherti R."/>
            <person name="Tsui H.-C.T."/>
            <person name="Winkler M.E."/>
        </authorList>
    </citation>
    <scope>NUCLEOTIDE SEQUENCE</scope>
</reference>
<feature type="domain" description="3-hydroxyacyl-CoA dehydrogenase C-terminal" evidence="2">
    <location>
        <begin position="289"/>
        <end position="370"/>
    </location>
</feature>
<name>A0A382C5Z2_9ZZZZ</name>
<evidence type="ECO:0000313" key="4">
    <source>
        <dbReference type="EMBL" id="SVB21525.1"/>
    </source>
</evidence>
<dbReference type="Gene3D" id="1.10.1040.10">
    <property type="entry name" value="N-(1-d-carboxylethyl)-l-norvaline Dehydrogenase, domain 2"/>
    <property type="match status" value="2"/>
</dbReference>
<evidence type="ECO:0000259" key="2">
    <source>
        <dbReference type="Pfam" id="PF00725"/>
    </source>
</evidence>
<evidence type="ECO:0000259" key="3">
    <source>
        <dbReference type="Pfam" id="PF02737"/>
    </source>
</evidence>
<accession>A0A382C5Z2</accession>
<evidence type="ECO:0000256" key="1">
    <source>
        <dbReference type="ARBA" id="ARBA00023002"/>
    </source>
</evidence>
<keyword evidence="1" id="KW-0560">Oxidoreductase</keyword>
<feature type="domain" description="3-hydroxyacyl-CoA dehydrogenase NAD binding" evidence="3">
    <location>
        <begin position="1"/>
        <end position="171"/>
    </location>
</feature>
<dbReference type="GO" id="GO:0016616">
    <property type="term" value="F:oxidoreductase activity, acting on the CH-OH group of donors, NAD or NADP as acceptor"/>
    <property type="evidence" value="ECO:0007669"/>
    <property type="project" value="InterPro"/>
</dbReference>
<dbReference type="EMBL" id="UINC01032979">
    <property type="protein sequence ID" value="SVB21525.1"/>
    <property type="molecule type" value="Genomic_DNA"/>
</dbReference>
<dbReference type="Pfam" id="PF02737">
    <property type="entry name" value="3HCDH_N"/>
    <property type="match status" value="1"/>
</dbReference>